<dbReference type="Proteomes" id="UP000002382">
    <property type="component" value="Chromosome"/>
</dbReference>
<dbReference type="RefSeq" id="WP_015869138.1">
    <property type="nucleotide sequence ID" value="NC_012785.1"/>
</dbReference>
<proteinExistence type="predicted"/>
<name>C5CG00_KOSOT</name>
<reference evidence="1 2" key="2">
    <citation type="journal article" date="2011" name="J. Bacteriol.">
        <title>Genome Sequence of Kosmotoga olearia Strain TBF 19.5.1, a Thermophilic Bacterium with a Wide Growth Temperature Range, Isolated from the Troll B Oil Platform in the North Sea.</title>
        <authorList>
            <person name="Swithers K.S."/>
            <person name="Dipippo J.L."/>
            <person name="Bruce D.C."/>
            <person name="Detter C."/>
            <person name="Tapia R."/>
            <person name="Han S."/>
            <person name="Goodwin L.A."/>
            <person name="Han J."/>
            <person name="Woyke T."/>
            <person name="Pitluck S."/>
            <person name="Pennacchio L."/>
            <person name="Nolan M."/>
            <person name="Mikhailova N."/>
            <person name="Land M.L."/>
            <person name="Nesbo C.L."/>
            <person name="Gogarten J.P."/>
            <person name="Noll K.M."/>
        </authorList>
    </citation>
    <scope>NUCLEOTIDE SEQUENCE [LARGE SCALE GENOMIC DNA]</scope>
    <source>
        <strain evidence="2">ATCC BAA-1733 / DSM 21960 / TBF 19.5.1</strain>
    </source>
</reference>
<gene>
    <name evidence="1" type="ordered locus">Kole_1810</name>
</gene>
<keyword evidence="2" id="KW-1185">Reference proteome</keyword>
<dbReference type="eggNOG" id="COG0470">
    <property type="taxonomic scope" value="Bacteria"/>
</dbReference>
<protein>
    <submittedName>
        <fullName evidence="1">Uncharacterized protein</fullName>
    </submittedName>
</protein>
<dbReference type="KEGG" id="kol:Kole_1810"/>
<accession>C5CG00</accession>
<dbReference type="REBASE" id="21042">
    <property type="entry name" value="KolMcrB3P"/>
</dbReference>
<dbReference type="EMBL" id="CP001634">
    <property type="protein sequence ID" value="ACR80494.1"/>
    <property type="molecule type" value="Genomic_DNA"/>
</dbReference>
<dbReference type="AlphaFoldDB" id="C5CG00"/>
<organism evidence="1 2">
    <name type="scientific">Kosmotoga olearia (strain ATCC BAA-1733 / DSM 21960 / TBF 19.5.1)</name>
    <dbReference type="NCBI Taxonomy" id="521045"/>
    <lineage>
        <taxon>Bacteria</taxon>
        <taxon>Thermotogati</taxon>
        <taxon>Thermotogota</taxon>
        <taxon>Thermotogae</taxon>
        <taxon>Kosmotogales</taxon>
        <taxon>Kosmotogaceae</taxon>
        <taxon>Kosmotoga</taxon>
    </lineage>
</organism>
<reference evidence="1 2" key="1">
    <citation type="submission" date="2009-06" db="EMBL/GenBank/DDBJ databases">
        <title>Complete sequence of Thermotogales bacterium TBF 19.5.1.</title>
        <authorList>
            <consortium name="US DOE Joint Genome Institute"/>
            <person name="Lucas S."/>
            <person name="Copeland A."/>
            <person name="Lapidus A."/>
            <person name="Glavina del Rio T."/>
            <person name="Tice H."/>
            <person name="Bruce D."/>
            <person name="Goodwin L."/>
            <person name="Pitluck S."/>
            <person name="Chertkov O."/>
            <person name="Brettin T."/>
            <person name="Detter J.C."/>
            <person name="Han C."/>
            <person name="Schmutz J."/>
            <person name="Larimer F."/>
            <person name="Land M."/>
            <person name="Hauser L."/>
            <person name="Kyrpides N."/>
            <person name="Ovchinnikova G."/>
            <person name="Noll K."/>
        </authorList>
    </citation>
    <scope>NUCLEOTIDE SEQUENCE [LARGE SCALE GENOMIC DNA]</scope>
    <source>
        <strain evidence="2">ATCC BAA-1733 / DSM 21960 / TBF 19.5.1</strain>
    </source>
</reference>
<evidence type="ECO:0000313" key="2">
    <source>
        <dbReference type="Proteomes" id="UP000002382"/>
    </source>
</evidence>
<sequence>MLVEKSKVDQLIDLVNSRYFGWKGFEDDRFLEEERDYKVETVKRAKELLNETVLAGLIESKAYSELFERIEKIGKDNNLLFNSIPTSGDLRLLFSTKINKEAFSKEFFNLLYGSGSSEERLEKFCNFVEKSGEKSYWTFPTYFLFIVYPESEYFVKPSVVSWFANFFGFAFSRKPDARSYKLLKDYSFELMKALSDFNPKDMIDIQSFIWVAYRESIGKIILPQKKKEFGKFFNEFLEEYFNTEKGQAHFQEYESCRKQGRKNFEYVLKEWEKGNDITDLVLKKLLPYDQNSAEKDPDVWNHVAPAVNISLKKKYESIGWVKPDGWSKVTEVIFTFIKDCYENPDELEKICERYD</sequence>
<dbReference type="HOGENOM" id="CLU_780284_0_0_0"/>
<evidence type="ECO:0000313" key="1">
    <source>
        <dbReference type="EMBL" id="ACR80494.1"/>
    </source>
</evidence>
<dbReference type="OrthoDB" id="9781481at2"/>